<accession>A0A0N1GYP4</accession>
<dbReference type="EMBL" id="LFJN01000035">
    <property type="protein sequence ID" value="KPI35950.1"/>
    <property type="molecule type" value="Genomic_DNA"/>
</dbReference>
<feature type="transmembrane region" description="Helical" evidence="2">
    <location>
        <begin position="101"/>
        <end position="122"/>
    </location>
</feature>
<feature type="domain" description="Heterokaryon incompatibility" evidence="3">
    <location>
        <begin position="469"/>
        <end position="587"/>
    </location>
</feature>
<sequence length="1009" mass="112042">MSQRGIKAVKFLTLTELTVVYIVPLATFTNESLNERVLWCPFGLSLQHDSEPYDGQSLSITTISSNATFNVSDPDFDTRHYGNVTYKLTPYQGVLTYDIQLSVITGAVGLPCWVIVLLLLVLRGDLGIRAGGALAACLPFIAKAHWPRRRAKQPERQRGNHQNNSLPVTTTTRPQLPDYLAADPAPQPMPTTLSPVSLHILQWLYTLTSLLTFGLALSAYLENFFPSGYLDNGYPASDAVSDTKAHVSLTRWVCFLESEIFIADREVASKQPGPSFGNKQYTVFSPVNDRDREYVLAHDVKMACQAATVMTVANILLMNLANLTMNDYISPISKALFTLTIVDQDESAPADETDTPKPRTNPYALIRHTELSAKDPQLQLKGKGKEKCNEDSAEPSSSPLGPGRFRLLKFRLDGDKLSCTTSSKDLNEAPAYIALSYSGGFVDVSHSIEVDGKDFLVLRKQFVFEVCDGNVWIDAVAINQKDIVGKTQQVQLMSAIYQKATFVVGWLGELTEGNRRGLQLIKRVMETIGIREIYDASMNNMRSRPSVAETFTIAEQHNLPYIGHPAWEDVVTIYQKGWFGRVWVIQEFLFAKKFTFLCGDVMIEDDLVHFAASLGQLPFLEQAVSEARGSSLGLHFARSLATWREDWGKGVRQNMFSCLLKTLFAAATDSRDKVFALVSLCNDIGPEIIDYKQSAENVMLAFALHHFRAHAPNIEAFLSLPQTFNPIEGKPSWVTAWIGGKPSGSFALGLGKHSGLNQSIIPSSRTKMGIAVTAGRYAFFVDSSKFDTIAVIVDPQLPVNDIPSIEGMTRGFHNDEYAAWFKKWWTHELKRLEFNCELADLTEGLGTYPTGEEIEDVPGDGATCSAAKLKWDAARILSLGTQIHDDYNQSGMTLEMLRVGEEYERKLRDYQLCMATVQNDISVGGIPPSRLYAITENGYVAWVPPETAIGDELHMIHGARVPYILRRLEEHESAHAVSLVGDAYVHGLMMGTRIYESGLLEPRTTIDIL</sequence>
<feature type="compositionally biased region" description="Polar residues" evidence="1">
    <location>
        <begin position="160"/>
        <end position="173"/>
    </location>
</feature>
<dbReference type="GeneID" id="28731086"/>
<evidence type="ECO:0000256" key="2">
    <source>
        <dbReference type="SAM" id="Phobius"/>
    </source>
</evidence>
<feature type="region of interest" description="Disordered" evidence="1">
    <location>
        <begin position="376"/>
        <end position="402"/>
    </location>
</feature>
<comment type="caution">
    <text evidence="4">The sequence shown here is derived from an EMBL/GenBank/DDBJ whole genome shotgun (WGS) entry which is preliminary data.</text>
</comment>
<reference evidence="4 5" key="1">
    <citation type="submission" date="2015-06" db="EMBL/GenBank/DDBJ databases">
        <title>Draft genome of the ant-associated black yeast Phialophora attae CBS 131958.</title>
        <authorList>
            <person name="Moreno L.F."/>
            <person name="Stielow B.J."/>
            <person name="de Hoog S."/>
            <person name="Vicente V.A."/>
            <person name="Weiss V.A."/>
            <person name="de Vries M."/>
            <person name="Cruz L.M."/>
            <person name="Souza E.M."/>
        </authorList>
    </citation>
    <scope>NUCLEOTIDE SEQUENCE [LARGE SCALE GENOMIC DNA]</scope>
    <source>
        <strain evidence="4 5">CBS 131958</strain>
    </source>
</reference>
<dbReference type="Pfam" id="PF06985">
    <property type="entry name" value="HET"/>
    <property type="match status" value="1"/>
</dbReference>
<keyword evidence="5" id="KW-1185">Reference proteome</keyword>
<dbReference type="STRING" id="1664694.A0A0N1GYP4"/>
<protein>
    <recommendedName>
        <fullName evidence="3">Heterokaryon incompatibility domain-containing protein</fullName>
    </recommendedName>
</protein>
<dbReference type="AlphaFoldDB" id="A0A0N1GYP4"/>
<dbReference type="OrthoDB" id="2157530at2759"/>
<keyword evidence="2" id="KW-0472">Membrane</keyword>
<keyword evidence="2" id="KW-1133">Transmembrane helix</keyword>
<evidence type="ECO:0000313" key="5">
    <source>
        <dbReference type="Proteomes" id="UP000038010"/>
    </source>
</evidence>
<dbReference type="Proteomes" id="UP000038010">
    <property type="component" value="Unassembled WGS sequence"/>
</dbReference>
<dbReference type="VEuPathDB" id="FungiDB:AB675_10434"/>
<proteinExistence type="predicted"/>
<name>A0A0N1GYP4_9EURO</name>
<dbReference type="PANTHER" id="PTHR24148">
    <property type="entry name" value="ANKYRIN REPEAT DOMAIN-CONTAINING PROTEIN 39 HOMOLOG-RELATED"/>
    <property type="match status" value="1"/>
</dbReference>
<feature type="region of interest" description="Disordered" evidence="1">
    <location>
        <begin position="149"/>
        <end position="173"/>
    </location>
</feature>
<keyword evidence="2" id="KW-0812">Transmembrane</keyword>
<organism evidence="4 5">
    <name type="scientific">Cyphellophora attinorum</name>
    <dbReference type="NCBI Taxonomy" id="1664694"/>
    <lineage>
        <taxon>Eukaryota</taxon>
        <taxon>Fungi</taxon>
        <taxon>Dikarya</taxon>
        <taxon>Ascomycota</taxon>
        <taxon>Pezizomycotina</taxon>
        <taxon>Eurotiomycetes</taxon>
        <taxon>Chaetothyriomycetidae</taxon>
        <taxon>Chaetothyriales</taxon>
        <taxon>Cyphellophoraceae</taxon>
        <taxon>Cyphellophora</taxon>
    </lineage>
</organism>
<evidence type="ECO:0000256" key="1">
    <source>
        <dbReference type="SAM" id="MobiDB-lite"/>
    </source>
</evidence>
<dbReference type="InterPro" id="IPR010730">
    <property type="entry name" value="HET"/>
</dbReference>
<dbReference type="InterPro" id="IPR052895">
    <property type="entry name" value="HetReg/Transcr_Mod"/>
</dbReference>
<dbReference type="Pfam" id="PF26639">
    <property type="entry name" value="Het-6_barrel"/>
    <property type="match status" value="1"/>
</dbReference>
<gene>
    <name evidence="4" type="ORF">AB675_10434</name>
</gene>
<dbReference type="RefSeq" id="XP_017995913.1">
    <property type="nucleotide sequence ID" value="XM_018139206.1"/>
</dbReference>
<evidence type="ECO:0000313" key="4">
    <source>
        <dbReference type="EMBL" id="KPI35950.1"/>
    </source>
</evidence>
<dbReference type="PANTHER" id="PTHR24148:SF64">
    <property type="entry name" value="HETEROKARYON INCOMPATIBILITY DOMAIN-CONTAINING PROTEIN"/>
    <property type="match status" value="1"/>
</dbReference>
<evidence type="ECO:0000259" key="3">
    <source>
        <dbReference type="Pfam" id="PF06985"/>
    </source>
</evidence>